<dbReference type="Proteomes" id="UP000030747">
    <property type="component" value="Unassembled WGS sequence"/>
</dbReference>
<evidence type="ECO:0000259" key="2">
    <source>
        <dbReference type="PROSITE" id="PS51502"/>
    </source>
</evidence>
<dbReference type="VEuPathDB" id="ToxoDB:ETH_00030045"/>
<dbReference type="PROSITE" id="PS51502">
    <property type="entry name" value="S_R_A_B_BARREL"/>
    <property type="match status" value="1"/>
</dbReference>
<dbReference type="InterPro" id="IPR011008">
    <property type="entry name" value="Dimeric_a/b-barrel"/>
</dbReference>
<dbReference type="InterPro" id="IPR044662">
    <property type="entry name" value="HS1/DABB1-like"/>
</dbReference>
<dbReference type="Gene3D" id="3.30.70.100">
    <property type="match status" value="1"/>
</dbReference>
<proteinExistence type="predicted"/>
<dbReference type="PANTHER" id="PTHR33178:SF10">
    <property type="entry name" value="STRESS-RESPONSE A_B BARREL DOMAIN-CONTAINING PROTEIN"/>
    <property type="match status" value="1"/>
</dbReference>
<dbReference type="SMART" id="SM00886">
    <property type="entry name" value="Dabb"/>
    <property type="match status" value="1"/>
</dbReference>
<gene>
    <name evidence="3" type="ORF">ETH_00030045</name>
</gene>
<feature type="domain" description="Stress-response A/B barrel" evidence="2">
    <location>
        <begin position="11"/>
        <end position="105"/>
    </location>
</feature>
<dbReference type="OMA" id="VHIVCFK"/>
<accession>U6KP80</accession>
<organism evidence="3 4">
    <name type="scientific">Eimeria tenella</name>
    <name type="common">Coccidian parasite</name>
    <dbReference type="NCBI Taxonomy" id="5802"/>
    <lineage>
        <taxon>Eukaryota</taxon>
        <taxon>Sar</taxon>
        <taxon>Alveolata</taxon>
        <taxon>Apicomplexa</taxon>
        <taxon>Conoidasida</taxon>
        <taxon>Coccidia</taxon>
        <taxon>Eucoccidiorida</taxon>
        <taxon>Eimeriorina</taxon>
        <taxon>Eimeriidae</taxon>
        <taxon>Eimeria</taxon>
    </lineage>
</organism>
<reference evidence="3" key="1">
    <citation type="submission" date="2013-10" db="EMBL/GenBank/DDBJ databases">
        <title>Genomic analysis of the causative agents of coccidiosis in chickens.</title>
        <authorList>
            <person name="Reid A.J."/>
            <person name="Blake D."/>
            <person name="Billington K."/>
            <person name="Browne H."/>
            <person name="Dunn M."/>
            <person name="Hung S."/>
            <person name="Kawahara F."/>
            <person name="Miranda-Saavedra D."/>
            <person name="Mourier T."/>
            <person name="Nagra H."/>
            <person name="Otto T.D."/>
            <person name="Rawlings N."/>
            <person name="Sanchez A."/>
            <person name="Sanders M."/>
            <person name="Subramaniam C."/>
            <person name="Tay Y."/>
            <person name="Dear P."/>
            <person name="Doerig C."/>
            <person name="Gruber A."/>
            <person name="Parkinson J."/>
            <person name="Shirley M."/>
            <person name="Wan K.L."/>
            <person name="Berriman M."/>
            <person name="Tomley F."/>
            <person name="Pain A."/>
        </authorList>
    </citation>
    <scope>NUCLEOTIDE SEQUENCE [LARGE SCALE GENOMIC DNA]</scope>
    <source>
        <strain evidence="3">Houghton</strain>
    </source>
</reference>
<dbReference type="GeneID" id="25255088"/>
<reference evidence="3" key="2">
    <citation type="submission" date="2013-10" db="EMBL/GenBank/DDBJ databases">
        <authorList>
            <person name="Aslett M."/>
        </authorList>
    </citation>
    <scope>NUCLEOTIDE SEQUENCE [LARGE SCALE GENOMIC DNA]</scope>
    <source>
        <strain evidence="3">Houghton</strain>
    </source>
</reference>
<evidence type="ECO:0000313" key="4">
    <source>
        <dbReference type="Proteomes" id="UP000030747"/>
    </source>
</evidence>
<sequence length="107" mass="12338">MEGAKSSSLRLVHIVCFKFKQDTPVSVQQSMGTDAEALKNSITTIPFSLFFRPTFTHERAKGFTHVLHSQFNNRSDLETYSKHPHHIEFLSKYKPHFEDVMAVDIEL</sequence>
<dbReference type="VEuPathDB" id="ToxoDB:ETH2_0603700"/>
<dbReference type="RefSeq" id="XP_013228925.1">
    <property type="nucleotide sequence ID" value="XM_013373471.1"/>
</dbReference>
<dbReference type="SUPFAM" id="SSF54909">
    <property type="entry name" value="Dimeric alpha+beta barrel"/>
    <property type="match status" value="1"/>
</dbReference>
<dbReference type="EMBL" id="HG673812">
    <property type="protein sequence ID" value="CDJ38087.1"/>
    <property type="molecule type" value="Genomic_DNA"/>
</dbReference>
<protein>
    <recommendedName>
        <fullName evidence="2">Stress-response A/B barrel domain-containing protein</fullName>
    </recommendedName>
</protein>
<dbReference type="AlphaFoldDB" id="U6KP80"/>
<dbReference type="InterPro" id="IPR013097">
    <property type="entry name" value="Dabb"/>
</dbReference>
<name>U6KP80_EIMTE</name>
<evidence type="ECO:0000256" key="1">
    <source>
        <dbReference type="ARBA" id="ARBA00011738"/>
    </source>
</evidence>
<dbReference type="OrthoDB" id="42919at2759"/>
<keyword evidence="4" id="KW-1185">Reference proteome</keyword>
<comment type="subunit">
    <text evidence="1">Homodimer.</text>
</comment>
<dbReference type="PANTHER" id="PTHR33178">
    <property type="match status" value="1"/>
</dbReference>
<dbReference type="Pfam" id="PF07876">
    <property type="entry name" value="Dabb"/>
    <property type="match status" value="1"/>
</dbReference>
<evidence type="ECO:0000313" key="3">
    <source>
        <dbReference type="EMBL" id="CDJ38087.1"/>
    </source>
</evidence>